<dbReference type="STRING" id="1261640.BHK98_02155"/>
<dbReference type="AlphaFoldDB" id="A0A1Q9JFS8"/>
<name>A0A1Q9JFS8_9FIRM</name>
<dbReference type="NCBIfam" id="NF047593">
    <property type="entry name" value="IS66_ISAeme5_TnpA"/>
    <property type="match status" value="1"/>
</dbReference>
<gene>
    <name evidence="1" type="ORF">BHK98_02155</name>
</gene>
<proteinExistence type="predicted"/>
<dbReference type="EMBL" id="MJIE01000001">
    <property type="protein sequence ID" value="OLR54984.1"/>
    <property type="molecule type" value="Genomic_DNA"/>
</dbReference>
<sequence length="138" mass="15492">MQTERRTADEQYRLIMECRSSGLSDFQWCNEHGIKPGTFYNWVKRLRKKSCYDIPPATGRGGYKPSEQQDVVKLEIVDQPVLHEETPQLLSVLPDHTDTNCMEATAEIKLGSALIRISNDIDPALLAQIIRSVGGASC</sequence>
<evidence type="ECO:0008006" key="3">
    <source>
        <dbReference type="Google" id="ProtNLM"/>
    </source>
</evidence>
<organism evidence="1 2">
    <name type="scientific">Hornefia porci</name>
    <dbReference type="NCBI Taxonomy" id="2652292"/>
    <lineage>
        <taxon>Bacteria</taxon>
        <taxon>Bacillati</taxon>
        <taxon>Bacillota</taxon>
        <taxon>Clostridia</taxon>
        <taxon>Peptostreptococcales</taxon>
        <taxon>Anaerovoracaceae</taxon>
        <taxon>Hornefia</taxon>
    </lineage>
</organism>
<keyword evidence="2" id="KW-1185">Reference proteome</keyword>
<dbReference type="OrthoDB" id="9808061at2"/>
<reference evidence="1 2" key="1">
    <citation type="journal article" date="2016" name="Appl. Environ. Microbiol.">
        <title>Function and Phylogeny of Bacterial Butyryl Coenzyme A:Acetate Transferases and Their Diversity in the Proximal Colon of Swine.</title>
        <authorList>
            <person name="Trachsel J."/>
            <person name="Bayles D.O."/>
            <person name="Looft T."/>
            <person name="Levine U.Y."/>
            <person name="Allen H.K."/>
        </authorList>
    </citation>
    <scope>NUCLEOTIDE SEQUENCE [LARGE SCALE GENOMIC DNA]</scope>
    <source>
        <strain evidence="1 2">68-3-10</strain>
    </source>
</reference>
<dbReference type="InterPro" id="IPR010921">
    <property type="entry name" value="Trp_repressor/repl_initiator"/>
</dbReference>
<evidence type="ECO:0000313" key="2">
    <source>
        <dbReference type="Proteomes" id="UP000187404"/>
    </source>
</evidence>
<accession>A0A1Q9JFS8</accession>
<dbReference type="GO" id="GO:0043565">
    <property type="term" value="F:sequence-specific DNA binding"/>
    <property type="evidence" value="ECO:0007669"/>
    <property type="project" value="InterPro"/>
</dbReference>
<evidence type="ECO:0000313" key="1">
    <source>
        <dbReference type="EMBL" id="OLR54984.1"/>
    </source>
</evidence>
<comment type="caution">
    <text evidence="1">The sequence shown here is derived from an EMBL/GenBank/DDBJ whole genome shotgun (WGS) entry which is preliminary data.</text>
</comment>
<dbReference type="RefSeq" id="WP_075704896.1">
    <property type="nucleotide sequence ID" value="NZ_MJIE01000001.1"/>
</dbReference>
<dbReference type="Proteomes" id="UP000187404">
    <property type="component" value="Unassembled WGS sequence"/>
</dbReference>
<protein>
    <recommendedName>
        <fullName evidence="3">Transposase</fullName>
    </recommendedName>
</protein>
<dbReference type="SUPFAM" id="SSF48295">
    <property type="entry name" value="TrpR-like"/>
    <property type="match status" value="1"/>
</dbReference>